<organism evidence="2 3">
    <name type="scientific">Kineococcus rhizosphaerae</name>
    <dbReference type="NCBI Taxonomy" id="559628"/>
    <lineage>
        <taxon>Bacteria</taxon>
        <taxon>Bacillati</taxon>
        <taxon>Actinomycetota</taxon>
        <taxon>Actinomycetes</taxon>
        <taxon>Kineosporiales</taxon>
        <taxon>Kineosporiaceae</taxon>
        <taxon>Kineococcus</taxon>
    </lineage>
</organism>
<name>A0A2T0R653_9ACTN</name>
<dbReference type="OrthoDB" id="9771302at2"/>
<gene>
    <name evidence="2" type="ORF">CLV37_10331</name>
</gene>
<evidence type="ECO:0000259" key="1">
    <source>
        <dbReference type="Pfam" id="PF01370"/>
    </source>
</evidence>
<evidence type="ECO:0000313" key="3">
    <source>
        <dbReference type="Proteomes" id="UP000238083"/>
    </source>
</evidence>
<dbReference type="InterPro" id="IPR001509">
    <property type="entry name" value="Epimerase_deHydtase"/>
</dbReference>
<dbReference type="Pfam" id="PF01370">
    <property type="entry name" value="Epimerase"/>
    <property type="match status" value="1"/>
</dbReference>
<dbReference type="RefSeq" id="WP_106208716.1">
    <property type="nucleotide sequence ID" value="NZ_PVZF01000003.1"/>
</dbReference>
<protein>
    <submittedName>
        <fullName evidence="2">Uncharacterized protein YbjT (DUF2867 family)</fullName>
    </submittedName>
</protein>
<sequence>MRVFVAGGRGLVGSRLVARLRTEGHDVVVGSRAAGVDVLTGHGLGDALVGVDVVVDVLNTPDLDPEAATAFFRTTTQRLLAAEESTGVGHHVLLSVVGADRAPGNGHLVGKVAAEDAVRDGDVPFSVVRATQFGEFVPTIADWLTVDGVVLAPRTLLRPVAVDDVVDLLVTTATGAPTGGTTDVAGPQVFALDDLLRRALPDDPREIRTVEGQALGAESADALVPLGEFRTSSRTIVR</sequence>
<dbReference type="AlphaFoldDB" id="A0A2T0R653"/>
<proteinExistence type="predicted"/>
<dbReference type="EMBL" id="PVZF01000003">
    <property type="protein sequence ID" value="PRY16600.1"/>
    <property type="molecule type" value="Genomic_DNA"/>
</dbReference>
<dbReference type="InterPro" id="IPR036291">
    <property type="entry name" value="NAD(P)-bd_dom_sf"/>
</dbReference>
<evidence type="ECO:0000313" key="2">
    <source>
        <dbReference type="EMBL" id="PRY16600.1"/>
    </source>
</evidence>
<dbReference type="Proteomes" id="UP000238083">
    <property type="component" value="Unassembled WGS sequence"/>
</dbReference>
<keyword evidence="3" id="KW-1185">Reference proteome</keyword>
<accession>A0A2T0R653</accession>
<reference evidence="2 3" key="1">
    <citation type="submission" date="2018-03" db="EMBL/GenBank/DDBJ databases">
        <title>Genomic Encyclopedia of Archaeal and Bacterial Type Strains, Phase II (KMG-II): from individual species to whole genera.</title>
        <authorList>
            <person name="Goeker M."/>
        </authorList>
    </citation>
    <scope>NUCLEOTIDE SEQUENCE [LARGE SCALE GENOMIC DNA]</scope>
    <source>
        <strain evidence="2 3">DSM 19711</strain>
    </source>
</reference>
<dbReference type="SUPFAM" id="SSF51735">
    <property type="entry name" value="NAD(P)-binding Rossmann-fold domains"/>
    <property type="match status" value="1"/>
</dbReference>
<dbReference type="Gene3D" id="3.40.50.720">
    <property type="entry name" value="NAD(P)-binding Rossmann-like Domain"/>
    <property type="match status" value="1"/>
</dbReference>
<comment type="caution">
    <text evidence="2">The sequence shown here is derived from an EMBL/GenBank/DDBJ whole genome shotgun (WGS) entry which is preliminary data.</text>
</comment>
<feature type="domain" description="NAD-dependent epimerase/dehydratase" evidence="1">
    <location>
        <begin position="3"/>
        <end position="73"/>
    </location>
</feature>